<feature type="domain" description="Alcohol dehydrogenase iron-type/glycerol dehydrogenase GldA" evidence="4">
    <location>
        <begin position="17"/>
        <end position="180"/>
    </location>
</feature>
<feature type="domain" description="Fe-containing alcohol dehydrogenase-like C-terminal" evidence="5">
    <location>
        <begin position="191"/>
        <end position="388"/>
    </location>
</feature>
<reference evidence="6" key="1">
    <citation type="submission" date="2021-04" db="EMBL/GenBank/DDBJ databases">
        <title>Dactylosporangium aurantiacum NRRL B-8018 full assembly.</title>
        <authorList>
            <person name="Hartkoorn R.C."/>
            <person name="Beaudoing E."/>
            <person name="Hot D."/>
        </authorList>
    </citation>
    <scope>NUCLEOTIDE SEQUENCE</scope>
    <source>
        <strain evidence="6">NRRL B-8018</strain>
    </source>
</reference>
<dbReference type="InterPro" id="IPR056798">
    <property type="entry name" value="ADH_Fe_C"/>
</dbReference>
<evidence type="ECO:0000256" key="3">
    <source>
        <dbReference type="ARBA" id="ARBA00023027"/>
    </source>
</evidence>
<dbReference type="Pfam" id="PF25137">
    <property type="entry name" value="ADH_Fe_C"/>
    <property type="match status" value="1"/>
</dbReference>
<accession>A0A9Q9IBB3</accession>
<dbReference type="Gene3D" id="3.40.50.1970">
    <property type="match status" value="1"/>
</dbReference>
<keyword evidence="2" id="KW-0560">Oxidoreductase</keyword>
<dbReference type="CDD" id="cd08183">
    <property type="entry name" value="Fe-ADH-like"/>
    <property type="match status" value="1"/>
</dbReference>
<evidence type="ECO:0000313" key="7">
    <source>
        <dbReference type="Proteomes" id="UP001058003"/>
    </source>
</evidence>
<dbReference type="PANTHER" id="PTHR11496:SF102">
    <property type="entry name" value="ALCOHOL DEHYDROGENASE 4"/>
    <property type="match status" value="1"/>
</dbReference>
<dbReference type="Gene3D" id="1.20.1090.10">
    <property type="entry name" value="Dehydroquinate synthase-like - alpha domain"/>
    <property type="match status" value="1"/>
</dbReference>
<keyword evidence="7" id="KW-1185">Reference proteome</keyword>
<dbReference type="PROSITE" id="PS00913">
    <property type="entry name" value="ADH_IRON_1"/>
    <property type="match status" value="1"/>
</dbReference>
<dbReference type="InterPro" id="IPR018211">
    <property type="entry name" value="ADH_Fe_CS"/>
</dbReference>
<gene>
    <name evidence="6" type="ORF">Daura_31440</name>
</gene>
<sequence>MSGPQRSGLSFGFATATSVLFGAGRAGELPAIVGGLGGRPFVCTGADPRRHAGLLDRLPPPAHVHPVRGEPTVDDARDAVAAARAHGADVVVAVGGGSVLDLGKAVAALLGNGTDPLDHLEIVGRGAPFTRPSVPFVAVPTTAGTGSEVTANAVLAAPEAGLKASLRGAGLLPRVALVDPLLTLGCPPAVTAASGLDALTQCLEPFVSALANPVTDGLSREGLRRAGRALRRAYTDGSDVEARTDMALCSLLGGMSLANAKLGAVHGFAGVIGGMIDIPHGAACAALLAPVVEANVRALRSRDAADPALDRFAEAARLLTGRPDATVEAGVAWLRETVSLLGVPGLDAYGLPAQRSDEIVAKAAGASSMKGNPVQLSPKELHAVLAAAR</sequence>
<dbReference type="SUPFAM" id="SSF56796">
    <property type="entry name" value="Dehydroquinate synthase-like"/>
    <property type="match status" value="1"/>
</dbReference>
<evidence type="ECO:0000259" key="5">
    <source>
        <dbReference type="Pfam" id="PF25137"/>
    </source>
</evidence>
<dbReference type="GO" id="GO:0046872">
    <property type="term" value="F:metal ion binding"/>
    <property type="evidence" value="ECO:0007669"/>
    <property type="project" value="InterPro"/>
</dbReference>
<evidence type="ECO:0000256" key="1">
    <source>
        <dbReference type="ARBA" id="ARBA00007358"/>
    </source>
</evidence>
<proteinExistence type="inferred from homology"/>
<dbReference type="GO" id="GO:0004022">
    <property type="term" value="F:alcohol dehydrogenase (NAD+) activity"/>
    <property type="evidence" value="ECO:0007669"/>
    <property type="project" value="TreeGrafter"/>
</dbReference>
<dbReference type="KEGG" id="daur:Daura_31440"/>
<dbReference type="AlphaFoldDB" id="A0A9Q9IBB3"/>
<dbReference type="RefSeq" id="WP_260709489.1">
    <property type="nucleotide sequence ID" value="NZ_CP073767.1"/>
</dbReference>
<organism evidence="6 7">
    <name type="scientific">Dactylosporangium aurantiacum</name>
    <dbReference type="NCBI Taxonomy" id="35754"/>
    <lineage>
        <taxon>Bacteria</taxon>
        <taxon>Bacillati</taxon>
        <taxon>Actinomycetota</taxon>
        <taxon>Actinomycetes</taxon>
        <taxon>Micromonosporales</taxon>
        <taxon>Micromonosporaceae</taxon>
        <taxon>Dactylosporangium</taxon>
    </lineage>
</organism>
<dbReference type="PANTHER" id="PTHR11496">
    <property type="entry name" value="ALCOHOL DEHYDROGENASE"/>
    <property type="match status" value="1"/>
</dbReference>
<dbReference type="EMBL" id="CP073767">
    <property type="protein sequence ID" value="UWZ51260.1"/>
    <property type="molecule type" value="Genomic_DNA"/>
</dbReference>
<dbReference type="Pfam" id="PF00465">
    <property type="entry name" value="Fe-ADH"/>
    <property type="match status" value="1"/>
</dbReference>
<dbReference type="PROSITE" id="PS00060">
    <property type="entry name" value="ADH_IRON_2"/>
    <property type="match status" value="1"/>
</dbReference>
<comment type="similarity">
    <text evidence="1">Belongs to the iron-containing alcohol dehydrogenase family.</text>
</comment>
<name>A0A9Q9IBB3_9ACTN</name>
<dbReference type="InterPro" id="IPR039697">
    <property type="entry name" value="Alcohol_dehydrogenase_Fe"/>
</dbReference>
<evidence type="ECO:0000256" key="2">
    <source>
        <dbReference type="ARBA" id="ARBA00023002"/>
    </source>
</evidence>
<keyword evidence="3" id="KW-0520">NAD</keyword>
<protein>
    <submittedName>
        <fullName evidence="6">Iron-containing alcohol dehydrogenase</fullName>
    </submittedName>
</protein>
<dbReference type="Proteomes" id="UP001058003">
    <property type="component" value="Chromosome"/>
</dbReference>
<dbReference type="InterPro" id="IPR001670">
    <property type="entry name" value="ADH_Fe/GldA"/>
</dbReference>
<evidence type="ECO:0000259" key="4">
    <source>
        <dbReference type="Pfam" id="PF00465"/>
    </source>
</evidence>
<evidence type="ECO:0000313" key="6">
    <source>
        <dbReference type="EMBL" id="UWZ51260.1"/>
    </source>
</evidence>